<dbReference type="PROSITE" id="PS50850">
    <property type="entry name" value="MFS"/>
    <property type="match status" value="1"/>
</dbReference>
<gene>
    <name evidence="10" type="ORF">PUW23_14780</name>
    <name evidence="11" type="ORF">PUW25_14520</name>
</gene>
<dbReference type="AlphaFoldDB" id="A0AAX3MVG9"/>
<dbReference type="Pfam" id="PF07690">
    <property type="entry name" value="MFS_1"/>
    <property type="match status" value="1"/>
</dbReference>
<evidence type="ECO:0000256" key="8">
    <source>
        <dbReference type="SAM" id="Phobius"/>
    </source>
</evidence>
<dbReference type="InterPro" id="IPR020846">
    <property type="entry name" value="MFS_dom"/>
</dbReference>
<evidence type="ECO:0000313" key="13">
    <source>
        <dbReference type="Proteomes" id="UP001221519"/>
    </source>
</evidence>
<evidence type="ECO:0000256" key="1">
    <source>
        <dbReference type="ARBA" id="ARBA00004651"/>
    </source>
</evidence>
<feature type="transmembrane region" description="Helical" evidence="8">
    <location>
        <begin position="341"/>
        <end position="362"/>
    </location>
</feature>
<dbReference type="PANTHER" id="PTHR42718">
    <property type="entry name" value="MAJOR FACILITATOR SUPERFAMILY MULTIDRUG TRANSPORTER MFSC"/>
    <property type="match status" value="1"/>
</dbReference>
<dbReference type="InterPro" id="IPR036259">
    <property type="entry name" value="MFS_trans_sf"/>
</dbReference>
<dbReference type="GO" id="GO:0005886">
    <property type="term" value="C:plasma membrane"/>
    <property type="evidence" value="ECO:0007669"/>
    <property type="project" value="UniProtKB-SubCell"/>
</dbReference>
<organism evidence="10 12">
    <name type="scientific">Paenibacillus urinalis</name>
    <dbReference type="NCBI Taxonomy" id="521520"/>
    <lineage>
        <taxon>Bacteria</taxon>
        <taxon>Bacillati</taxon>
        <taxon>Bacillota</taxon>
        <taxon>Bacilli</taxon>
        <taxon>Bacillales</taxon>
        <taxon>Paenibacillaceae</taxon>
        <taxon>Paenibacillus</taxon>
    </lineage>
</organism>
<dbReference type="GO" id="GO:0022857">
    <property type="term" value="F:transmembrane transporter activity"/>
    <property type="evidence" value="ECO:0007669"/>
    <property type="project" value="InterPro"/>
</dbReference>
<protein>
    <submittedName>
        <fullName evidence="10">MDR family MFS transporter</fullName>
    </submittedName>
</protein>
<evidence type="ECO:0000313" key="12">
    <source>
        <dbReference type="Proteomes" id="UP001220962"/>
    </source>
</evidence>
<dbReference type="RefSeq" id="WP_274337241.1">
    <property type="nucleotide sequence ID" value="NZ_CP118101.1"/>
</dbReference>
<dbReference type="EMBL" id="CP118108">
    <property type="protein sequence ID" value="WDI00504.1"/>
    <property type="molecule type" value="Genomic_DNA"/>
</dbReference>
<feature type="transmembrane region" description="Helical" evidence="8">
    <location>
        <begin position="368"/>
        <end position="389"/>
    </location>
</feature>
<evidence type="ECO:0000256" key="3">
    <source>
        <dbReference type="ARBA" id="ARBA00022475"/>
    </source>
</evidence>
<feature type="transmembrane region" description="Helical" evidence="8">
    <location>
        <begin position="62"/>
        <end position="82"/>
    </location>
</feature>
<feature type="transmembrane region" description="Helical" evidence="8">
    <location>
        <begin position="21"/>
        <end position="42"/>
    </location>
</feature>
<dbReference type="Gene3D" id="1.20.1720.10">
    <property type="entry name" value="Multidrug resistance protein D"/>
    <property type="match status" value="1"/>
</dbReference>
<feature type="transmembrane region" description="Helical" evidence="8">
    <location>
        <begin position="460"/>
        <end position="478"/>
    </location>
</feature>
<dbReference type="SUPFAM" id="SSF103473">
    <property type="entry name" value="MFS general substrate transporter"/>
    <property type="match status" value="1"/>
</dbReference>
<keyword evidence="6 8" id="KW-0472">Membrane</keyword>
<comment type="subcellular location">
    <subcellularLocation>
        <location evidence="1">Cell membrane</location>
        <topology evidence="1">Multi-pass membrane protein</topology>
    </subcellularLocation>
</comment>
<evidence type="ECO:0000313" key="11">
    <source>
        <dbReference type="EMBL" id="WDI00504.1"/>
    </source>
</evidence>
<feature type="transmembrane region" description="Helical" evidence="8">
    <location>
        <begin position="243"/>
        <end position="260"/>
    </location>
</feature>
<feature type="transmembrane region" description="Helical" evidence="8">
    <location>
        <begin position="119"/>
        <end position="140"/>
    </location>
</feature>
<evidence type="ECO:0000256" key="2">
    <source>
        <dbReference type="ARBA" id="ARBA00022448"/>
    </source>
</evidence>
<dbReference type="PRINTS" id="PR01036">
    <property type="entry name" value="TCRTETB"/>
</dbReference>
<proteinExistence type="predicted"/>
<dbReference type="Gene3D" id="1.20.1250.20">
    <property type="entry name" value="MFS general substrate transporter like domains"/>
    <property type="match status" value="1"/>
</dbReference>
<dbReference type="Proteomes" id="UP001221519">
    <property type="component" value="Chromosome"/>
</dbReference>
<dbReference type="CDD" id="cd17503">
    <property type="entry name" value="MFS_LmrB_MDR_like"/>
    <property type="match status" value="1"/>
</dbReference>
<keyword evidence="5 8" id="KW-1133">Transmembrane helix</keyword>
<name>A0AAX3MVG9_9BACL</name>
<keyword evidence="4 8" id="KW-0812">Transmembrane</keyword>
<keyword evidence="2" id="KW-0813">Transport</keyword>
<reference evidence="10 13" key="1">
    <citation type="submission" date="2023-02" db="EMBL/GenBank/DDBJ databases">
        <title>Pathogen: clinical or host-associated sample.</title>
        <authorList>
            <person name="Hergert J."/>
            <person name="Casey R."/>
            <person name="Wagner J."/>
            <person name="Young E.L."/>
            <person name="Oakeson K.F."/>
        </authorList>
    </citation>
    <scope>NUCLEOTIDE SEQUENCE</scope>
    <source>
        <strain evidence="11 13">2022CK-00829</strain>
        <strain evidence="10">2022CK-00830</strain>
    </source>
</reference>
<feature type="transmembrane region" description="Helical" evidence="8">
    <location>
        <begin position="309"/>
        <end position="329"/>
    </location>
</feature>
<dbReference type="Proteomes" id="UP001220962">
    <property type="component" value="Chromosome"/>
</dbReference>
<dbReference type="InterPro" id="IPR011701">
    <property type="entry name" value="MFS"/>
</dbReference>
<sequence>MEANMQAGISASGEDKKIPKVGQLLAVLLSGAFVAILNETLLNVALVQIMGDLSIEPHLAQWLSTSYMLVIGVLIPVSAYLVQRFTTRQLYLSAMILFLTGTLIAGFSANFAILISGRVVQAIGTAVLIPLMTNIILAVIPIERRGAAMGLVGLVLMFAPAIGPTLSGFILQFLSWRWLFFLVAPIVLMTILFGYWRLKNVTRTSRPKLDVISIILSTIGFGGLVFGFGSLGEGGGEGAVSSYVYYVLGAGAISLILFVLRQIRLKTPVMDMRVFRHSMFTIAVVLSIIVTMTMFAMMLVLPIYLQQVLLYSTLTTGLVMLPGGLLNGLMSPVMGRLFDKYGPRVLLIPGISMLILTIIGFMQTELLQSPWIVMGLQTVLMISIAMIMMPSQTNGLNALPAELYPHGTAVLSTLQQTSGALGAAVFISIMQSGQNKALAGIANPGQTEQAAAMTAGVQDAFMIGLILACAGFVIALFVNRVNTGGGSHGTPEQKEEVKELAANPAVE</sequence>
<accession>A0AAX3MVG9</accession>
<keyword evidence="3" id="KW-1003">Cell membrane</keyword>
<feature type="transmembrane region" description="Helical" evidence="8">
    <location>
        <begin position="280"/>
        <end position="303"/>
    </location>
</feature>
<evidence type="ECO:0000256" key="6">
    <source>
        <dbReference type="ARBA" id="ARBA00023136"/>
    </source>
</evidence>
<feature type="region of interest" description="Disordered" evidence="7">
    <location>
        <begin position="485"/>
        <end position="507"/>
    </location>
</feature>
<feature type="transmembrane region" description="Helical" evidence="8">
    <location>
        <begin position="94"/>
        <end position="113"/>
    </location>
</feature>
<dbReference type="NCBIfam" id="TIGR00711">
    <property type="entry name" value="efflux_EmrB"/>
    <property type="match status" value="1"/>
</dbReference>
<dbReference type="EMBL" id="CP118101">
    <property type="protein sequence ID" value="WDH80809.1"/>
    <property type="molecule type" value="Genomic_DNA"/>
</dbReference>
<evidence type="ECO:0000313" key="10">
    <source>
        <dbReference type="EMBL" id="WDH80809.1"/>
    </source>
</evidence>
<evidence type="ECO:0000256" key="4">
    <source>
        <dbReference type="ARBA" id="ARBA00022692"/>
    </source>
</evidence>
<dbReference type="InterPro" id="IPR004638">
    <property type="entry name" value="EmrB-like"/>
</dbReference>
<feature type="transmembrane region" description="Helical" evidence="8">
    <location>
        <begin position="210"/>
        <end position="231"/>
    </location>
</feature>
<feature type="domain" description="Major facilitator superfamily (MFS) profile" evidence="9">
    <location>
        <begin position="24"/>
        <end position="483"/>
    </location>
</feature>
<keyword evidence="13" id="KW-1185">Reference proteome</keyword>
<dbReference type="PANTHER" id="PTHR42718:SF43">
    <property type="entry name" value="LINCOMYCIN RESISTANCE PROTEIN LMRB"/>
    <property type="match status" value="1"/>
</dbReference>
<feature type="transmembrane region" description="Helical" evidence="8">
    <location>
        <begin position="147"/>
        <end position="170"/>
    </location>
</feature>
<feature type="transmembrane region" description="Helical" evidence="8">
    <location>
        <begin position="176"/>
        <end position="198"/>
    </location>
</feature>
<evidence type="ECO:0000256" key="5">
    <source>
        <dbReference type="ARBA" id="ARBA00022989"/>
    </source>
</evidence>
<evidence type="ECO:0000256" key="7">
    <source>
        <dbReference type="SAM" id="MobiDB-lite"/>
    </source>
</evidence>
<evidence type="ECO:0000259" key="9">
    <source>
        <dbReference type="PROSITE" id="PS50850"/>
    </source>
</evidence>